<evidence type="ECO:0000313" key="2">
    <source>
        <dbReference type="Proteomes" id="UP000718564"/>
    </source>
</evidence>
<proteinExistence type="predicted"/>
<dbReference type="Proteomes" id="UP000718564">
    <property type="component" value="Unassembled WGS sequence"/>
</dbReference>
<organism evidence="1 2">
    <name type="scientific">Brasilonema bromeliae SPC951</name>
    <dbReference type="NCBI Taxonomy" id="385972"/>
    <lineage>
        <taxon>Bacteria</taxon>
        <taxon>Bacillati</taxon>
        <taxon>Cyanobacteriota</taxon>
        <taxon>Cyanophyceae</taxon>
        <taxon>Nostocales</taxon>
        <taxon>Scytonemataceae</taxon>
        <taxon>Brasilonema</taxon>
        <taxon>Bromeliae group (in: Brasilonema)</taxon>
    </lineage>
</organism>
<comment type="caution">
    <text evidence="1">The sequence shown here is derived from an EMBL/GenBank/DDBJ whole genome shotgun (WGS) entry which is preliminary data.</text>
</comment>
<dbReference type="EMBL" id="QMEB01000190">
    <property type="protein sequence ID" value="NMG21756.1"/>
    <property type="molecule type" value="Genomic_DNA"/>
</dbReference>
<name>A0ABX1PBJ6_9CYAN</name>
<evidence type="ECO:0000313" key="1">
    <source>
        <dbReference type="EMBL" id="NMG21756.1"/>
    </source>
</evidence>
<accession>A0ABX1PBJ6</accession>
<gene>
    <name evidence="1" type="ORF">DP116_20825</name>
</gene>
<protein>
    <submittedName>
        <fullName evidence="1">Uncharacterized protein</fullName>
    </submittedName>
</protein>
<sequence>MPCANIYQAQTAYELPISPLGTLYQFKIRNPEKYACGTLRYQNEESQTSQGFENVYLSYSFFKLVLSKQNYKFKINNLHIFLLGIQSSKK</sequence>
<keyword evidence="2" id="KW-1185">Reference proteome</keyword>
<reference evidence="1 2" key="1">
    <citation type="submission" date="2018-06" db="EMBL/GenBank/DDBJ databases">
        <title>Comparative genomics of Brasilonema spp. strains.</title>
        <authorList>
            <person name="Alvarenga D.O."/>
            <person name="Fiore M.F."/>
            <person name="Varani A.M."/>
        </authorList>
    </citation>
    <scope>NUCLEOTIDE SEQUENCE [LARGE SCALE GENOMIC DNA]</scope>
    <source>
        <strain evidence="1 2">SPC951</strain>
    </source>
</reference>